<dbReference type="InterPro" id="IPR051449">
    <property type="entry name" value="ABC-2_transporter_component"/>
</dbReference>
<evidence type="ECO:0000313" key="12">
    <source>
        <dbReference type="Proteomes" id="UP000315349"/>
    </source>
</evidence>
<keyword evidence="7 9" id="KW-0472">Membrane</keyword>
<evidence type="ECO:0000256" key="8">
    <source>
        <dbReference type="SAM" id="MobiDB-lite"/>
    </source>
</evidence>
<feature type="transmembrane region" description="Helical" evidence="9">
    <location>
        <begin position="16"/>
        <end position="38"/>
    </location>
</feature>
<accession>A0A518GJM5</accession>
<dbReference type="Pfam" id="PF12698">
    <property type="entry name" value="ABC2_membrane_3"/>
    <property type="match status" value="1"/>
</dbReference>
<evidence type="ECO:0000256" key="3">
    <source>
        <dbReference type="ARBA" id="ARBA00022448"/>
    </source>
</evidence>
<name>A0A518GJM5_9PLAN</name>
<feature type="transmembrane region" description="Helical" evidence="9">
    <location>
        <begin position="324"/>
        <end position="345"/>
    </location>
</feature>
<keyword evidence="4" id="KW-1003">Cell membrane</keyword>
<feature type="transmembrane region" description="Helical" evidence="9">
    <location>
        <begin position="409"/>
        <end position="429"/>
    </location>
</feature>
<feature type="domain" description="ABC transmembrane type-2" evidence="10">
    <location>
        <begin position="209"/>
        <end position="434"/>
    </location>
</feature>
<dbReference type="EMBL" id="CP036299">
    <property type="protein sequence ID" value="QDV28794.1"/>
    <property type="molecule type" value="Genomic_DNA"/>
</dbReference>
<evidence type="ECO:0000256" key="4">
    <source>
        <dbReference type="ARBA" id="ARBA00022475"/>
    </source>
</evidence>
<dbReference type="PANTHER" id="PTHR30294:SF38">
    <property type="entry name" value="TRANSPORT PERMEASE PROTEIN"/>
    <property type="match status" value="1"/>
</dbReference>
<keyword evidence="5 9" id="KW-0812">Transmembrane</keyword>
<dbReference type="GO" id="GO:0005886">
    <property type="term" value="C:plasma membrane"/>
    <property type="evidence" value="ECO:0007669"/>
    <property type="project" value="UniProtKB-SubCell"/>
</dbReference>
<organism evidence="11 12">
    <name type="scientific">Planctopirus ephydatiae</name>
    <dbReference type="NCBI Taxonomy" id="2528019"/>
    <lineage>
        <taxon>Bacteria</taxon>
        <taxon>Pseudomonadati</taxon>
        <taxon>Planctomycetota</taxon>
        <taxon>Planctomycetia</taxon>
        <taxon>Planctomycetales</taxon>
        <taxon>Planctomycetaceae</taxon>
        <taxon>Planctopirus</taxon>
    </lineage>
</organism>
<evidence type="ECO:0000313" key="11">
    <source>
        <dbReference type="EMBL" id="QDV28794.1"/>
    </source>
</evidence>
<comment type="similarity">
    <text evidence="2">Belongs to the ABC-2 integral membrane protein family.</text>
</comment>
<gene>
    <name evidence="11" type="primary">ybhR</name>
    <name evidence="11" type="ORF">Spb1_06590</name>
</gene>
<feature type="transmembrane region" description="Helical" evidence="9">
    <location>
        <begin position="291"/>
        <end position="312"/>
    </location>
</feature>
<evidence type="ECO:0000256" key="9">
    <source>
        <dbReference type="SAM" id="Phobius"/>
    </source>
</evidence>
<dbReference type="AlphaFoldDB" id="A0A518GJM5"/>
<comment type="subcellular location">
    <subcellularLocation>
        <location evidence="1">Cell membrane</location>
        <topology evidence="1">Multi-pass membrane protein</topology>
    </subcellularLocation>
</comment>
<proteinExistence type="inferred from homology"/>
<protein>
    <submittedName>
        <fullName evidence="11">Inner membrane transport permease YbhR</fullName>
    </submittedName>
</protein>
<feature type="transmembrane region" description="Helical" evidence="9">
    <location>
        <begin position="239"/>
        <end position="260"/>
    </location>
</feature>
<feature type="compositionally biased region" description="Polar residues" evidence="8">
    <location>
        <begin position="186"/>
        <end position="199"/>
    </location>
</feature>
<dbReference type="Proteomes" id="UP000315349">
    <property type="component" value="Chromosome"/>
</dbReference>
<sequence length="437" mass="46857">MTIKDLKLLLKDRRPLVTLLVLPMVFIAIVGMSTGQLLTGGDTRKAPRLAISNADTSEYGNMLVERYQSRPNLDVQIATSAGQAQSLVDLGRVDGALMIGPEFTAKVDELGLRDVLDPDHGQLSGGLSAIDLSLDLRPGLVDAEMFRAALLSDLLKVIAPIVGRRNALTRRFFIASATTPEDGDNEASSSTEVPSNETSPVDAASTKGEAASSSAVDSAVPTADQPVAAKPKENAAANVYLILVPGFTVMFVFFVVNIMARSFLAERDRGTLDRLRIAPIPASGILIGKTLPFFLVSLTQVCLLFVAGKLFFQMSWGPDPVWLIPMMICTSLAATSLGLLLATIVQTDQQVAAYGTSLVILLASISGCFMPRDWLPPVMQTISLATPHAWSLIGFDVILTRRVVDTPVVLQSCAVLLGFSLAFFTAGYVRFRAMTRV</sequence>
<feature type="transmembrane region" description="Helical" evidence="9">
    <location>
        <begin position="351"/>
        <end position="370"/>
    </location>
</feature>
<evidence type="ECO:0000259" key="10">
    <source>
        <dbReference type="PROSITE" id="PS51012"/>
    </source>
</evidence>
<evidence type="ECO:0000256" key="2">
    <source>
        <dbReference type="ARBA" id="ARBA00007783"/>
    </source>
</evidence>
<keyword evidence="6 9" id="KW-1133">Transmembrane helix</keyword>
<evidence type="ECO:0000256" key="7">
    <source>
        <dbReference type="ARBA" id="ARBA00023136"/>
    </source>
</evidence>
<dbReference type="InterPro" id="IPR013525">
    <property type="entry name" value="ABC2_TM"/>
</dbReference>
<evidence type="ECO:0000256" key="1">
    <source>
        <dbReference type="ARBA" id="ARBA00004651"/>
    </source>
</evidence>
<evidence type="ECO:0000256" key="6">
    <source>
        <dbReference type="ARBA" id="ARBA00022989"/>
    </source>
</evidence>
<dbReference type="PROSITE" id="PS51012">
    <property type="entry name" value="ABC_TM2"/>
    <property type="match status" value="1"/>
</dbReference>
<evidence type="ECO:0000256" key="5">
    <source>
        <dbReference type="ARBA" id="ARBA00022692"/>
    </source>
</evidence>
<feature type="region of interest" description="Disordered" evidence="8">
    <location>
        <begin position="179"/>
        <end position="218"/>
    </location>
</feature>
<dbReference type="KEGG" id="peh:Spb1_06590"/>
<dbReference type="PANTHER" id="PTHR30294">
    <property type="entry name" value="MEMBRANE COMPONENT OF ABC TRANSPORTER YHHJ-RELATED"/>
    <property type="match status" value="1"/>
</dbReference>
<keyword evidence="12" id="KW-1185">Reference proteome</keyword>
<keyword evidence="3" id="KW-0813">Transport</keyword>
<dbReference type="GO" id="GO:0140359">
    <property type="term" value="F:ABC-type transporter activity"/>
    <property type="evidence" value="ECO:0007669"/>
    <property type="project" value="InterPro"/>
</dbReference>
<dbReference type="InterPro" id="IPR047817">
    <property type="entry name" value="ABC2_TM_bact-type"/>
</dbReference>
<reference evidence="11 12" key="1">
    <citation type="submission" date="2019-02" db="EMBL/GenBank/DDBJ databases">
        <title>Deep-cultivation of Planctomycetes and their phenomic and genomic characterization uncovers novel biology.</title>
        <authorList>
            <person name="Wiegand S."/>
            <person name="Jogler M."/>
            <person name="Boedeker C."/>
            <person name="Pinto D."/>
            <person name="Vollmers J."/>
            <person name="Rivas-Marin E."/>
            <person name="Kohn T."/>
            <person name="Peeters S.H."/>
            <person name="Heuer A."/>
            <person name="Rast P."/>
            <person name="Oberbeckmann S."/>
            <person name="Bunk B."/>
            <person name="Jeske O."/>
            <person name="Meyerdierks A."/>
            <person name="Storesund J.E."/>
            <person name="Kallscheuer N."/>
            <person name="Luecker S."/>
            <person name="Lage O.M."/>
            <person name="Pohl T."/>
            <person name="Merkel B.J."/>
            <person name="Hornburger P."/>
            <person name="Mueller R.-W."/>
            <person name="Bruemmer F."/>
            <person name="Labrenz M."/>
            <person name="Spormann A.M."/>
            <person name="Op den Camp H."/>
            <person name="Overmann J."/>
            <person name="Amann R."/>
            <person name="Jetten M.S.M."/>
            <person name="Mascher T."/>
            <person name="Medema M.H."/>
            <person name="Devos D.P."/>
            <person name="Kaster A.-K."/>
            <person name="Ovreas L."/>
            <person name="Rohde M."/>
            <person name="Galperin M.Y."/>
            <person name="Jogler C."/>
        </authorList>
    </citation>
    <scope>NUCLEOTIDE SEQUENCE [LARGE SCALE GENOMIC DNA]</scope>
    <source>
        <strain evidence="11 12">Spb1</strain>
    </source>
</reference>